<comment type="caution">
    <text evidence="4">The sequence shown here is derived from an EMBL/GenBank/DDBJ whole genome shotgun (WGS) entry which is preliminary data.</text>
</comment>
<dbReference type="PANTHER" id="PTHR10612">
    <property type="entry name" value="APOLIPOPROTEIN D"/>
    <property type="match status" value="1"/>
</dbReference>
<keyword evidence="4" id="KW-0449">Lipoprotein</keyword>
<dbReference type="GO" id="GO:0006950">
    <property type="term" value="P:response to stress"/>
    <property type="evidence" value="ECO:0007669"/>
    <property type="project" value="UniProtKB-ARBA"/>
</dbReference>
<dbReference type="CDD" id="cd19438">
    <property type="entry name" value="lipocalin_Blc-like"/>
    <property type="match status" value="1"/>
</dbReference>
<protein>
    <submittedName>
        <fullName evidence="4">Apolipoprotein D and lipocalin family protein</fullName>
    </submittedName>
</protein>
<comment type="similarity">
    <text evidence="1 2">Belongs to the calycin superfamily. Lipocalin family.</text>
</comment>
<sequence length="201" mass="20980">MLTDRTRRFRRIGAALAAASAITGATMSTATAAPPAPVPRLELDRYLGTWHQLAAVPQYFNLVCARDTSAVYGLDARGDISVHNSCTTWGGTGNDIAGTATVTDPSTNAQLHVSFPGVPTQDRREGPPNYIVTALGEDYGWALVTDPARTSGFVLSRTAALSPEQWGSVRSAIDAAGQSPCVYLTSPTTGGLGSIAPLCTV</sequence>
<organism evidence="4 5">
    <name type="scientific">Nocardia transvalensis</name>
    <dbReference type="NCBI Taxonomy" id="37333"/>
    <lineage>
        <taxon>Bacteria</taxon>
        <taxon>Bacillati</taxon>
        <taxon>Actinomycetota</taxon>
        <taxon>Actinomycetes</taxon>
        <taxon>Mycobacteriales</taxon>
        <taxon>Nocardiaceae</taxon>
        <taxon>Nocardia</taxon>
    </lineage>
</organism>
<keyword evidence="2" id="KW-0732">Signal</keyword>
<dbReference type="Pfam" id="PF08212">
    <property type="entry name" value="Lipocalin_2"/>
    <property type="match status" value="1"/>
</dbReference>
<dbReference type="PIRSF" id="PIRSF036893">
    <property type="entry name" value="Lipocalin_ApoD"/>
    <property type="match status" value="1"/>
</dbReference>
<keyword evidence="5" id="KW-1185">Reference proteome</keyword>
<name>A0A7W9P8J9_9NOCA</name>
<reference evidence="4 5" key="1">
    <citation type="submission" date="2020-08" db="EMBL/GenBank/DDBJ databases">
        <title>Sequencing the genomes of 1000 actinobacteria strains.</title>
        <authorList>
            <person name="Klenk H.-P."/>
        </authorList>
    </citation>
    <scope>NUCLEOTIDE SEQUENCE [LARGE SCALE GENOMIC DNA]</scope>
    <source>
        <strain evidence="4 5">DSM 43582</strain>
    </source>
</reference>
<dbReference type="InterPro" id="IPR047202">
    <property type="entry name" value="Lipocalin_Blc-like_dom"/>
</dbReference>
<proteinExistence type="inferred from homology"/>
<dbReference type="PANTHER" id="PTHR10612:SF34">
    <property type="entry name" value="APOLIPOPROTEIN D"/>
    <property type="match status" value="1"/>
</dbReference>
<feature type="domain" description="Lipocalin/cytosolic fatty-acid binding" evidence="3">
    <location>
        <begin position="41"/>
        <end position="177"/>
    </location>
</feature>
<dbReference type="InterPro" id="IPR012674">
    <property type="entry name" value="Calycin"/>
</dbReference>
<accession>A0A7W9P8J9</accession>
<dbReference type="Gene3D" id="2.40.128.20">
    <property type="match status" value="1"/>
</dbReference>
<dbReference type="EMBL" id="JACHIT010000001">
    <property type="protein sequence ID" value="MBB5911168.1"/>
    <property type="molecule type" value="Genomic_DNA"/>
</dbReference>
<evidence type="ECO:0000313" key="5">
    <source>
        <dbReference type="Proteomes" id="UP000540412"/>
    </source>
</evidence>
<dbReference type="InterPro" id="IPR022271">
    <property type="entry name" value="Lipocalin_ApoD"/>
</dbReference>
<evidence type="ECO:0000313" key="4">
    <source>
        <dbReference type="EMBL" id="MBB5911168.1"/>
    </source>
</evidence>
<evidence type="ECO:0000256" key="1">
    <source>
        <dbReference type="ARBA" id="ARBA00006889"/>
    </source>
</evidence>
<feature type="chain" id="PRO_5031673772" evidence="2">
    <location>
        <begin position="33"/>
        <end position="201"/>
    </location>
</feature>
<dbReference type="AlphaFoldDB" id="A0A7W9P8J9"/>
<dbReference type="Proteomes" id="UP000540412">
    <property type="component" value="Unassembled WGS sequence"/>
</dbReference>
<evidence type="ECO:0000259" key="3">
    <source>
        <dbReference type="Pfam" id="PF08212"/>
    </source>
</evidence>
<dbReference type="InterPro" id="IPR000566">
    <property type="entry name" value="Lipocln_cytosolic_FA-bd_dom"/>
</dbReference>
<dbReference type="SUPFAM" id="SSF50814">
    <property type="entry name" value="Lipocalins"/>
    <property type="match status" value="1"/>
</dbReference>
<evidence type="ECO:0000256" key="2">
    <source>
        <dbReference type="PIRNR" id="PIRNR036893"/>
    </source>
</evidence>
<feature type="signal peptide" evidence="2">
    <location>
        <begin position="1"/>
        <end position="32"/>
    </location>
</feature>
<gene>
    <name evidence="4" type="ORF">BJY24_000035</name>
</gene>